<keyword evidence="8 9" id="KW-0472">Membrane</keyword>
<evidence type="ECO:0000256" key="8">
    <source>
        <dbReference type="ARBA" id="ARBA00023136"/>
    </source>
</evidence>
<feature type="transmembrane region" description="Helical" evidence="9">
    <location>
        <begin position="359"/>
        <end position="375"/>
    </location>
</feature>
<dbReference type="InterPro" id="IPR020846">
    <property type="entry name" value="MFS_dom"/>
</dbReference>
<feature type="transmembrane region" description="Helical" evidence="9">
    <location>
        <begin position="159"/>
        <end position="178"/>
    </location>
</feature>
<feature type="transmembrane region" description="Helical" evidence="9">
    <location>
        <begin position="226"/>
        <end position="249"/>
    </location>
</feature>
<accession>A4BBV9</accession>
<comment type="similarity">
    <text evidence="2">Belongs to the major facilitator superfamily. Set transporter family.</text>
</comment>
<keyword evidence="6 9" id="KW-0812">Transmembrane</keyword>
<dbReference type="Pfam" id="PF07690">
    <property type="entry name" value="MFS_1"/>
    <property type="match status" value="2"/>
</dbReference>
<dbReference type="SUPFAM" id="SSF103473">
    <property type="entry name" value="MFS general substrate transporter"/>
    <property type="match status" value="1"/>
</dbReference>
<feature type="transmembrane region" description="Helical" evidence="9">
    <location>
        <begin position="316"/>
        <end position="338"/>
    </location>
</feature>
<feature type="transmembrane region" description="Helical" evidence="9">
    <location>
        <begin position="292"/>
        <end position="310"/>
    </location>
</feature>
<feature type="domain" description="Major facilitator superfamily (MFS) profile" evidence="10">
    <location>
        <begin position="224"/>
        <end position="413"/>
    </location>
</feature>
<keyword evidence="3" id="KW-0813">Transport</keyword>
<dbReference type="RefSeq" id="WP_008046684.1">
    <property type="nucleotide sequence ID" value="NZ_CH724153.1"/>
</dbReference>
<dbReference type="PROSITE" id="PS50850">
    <property type="entry name" value="MFS"/>
    <property type="match status" value="1"/>
</dbReference>
<dbReference type="InterPro" id="IPR011701">
    <property type="entry name" value="MFS"/>
</dbReference>
<dbReference type="OrthoDB" id="7337792at2"/>
<comment type="subcellular location">
    <subcellularLocation>
        <location evidence="1">Cell membrane</location>
        <topology evidence="1">Multi-pass membrane protein</topology>
    </subcellularLocation>
</comment>
<sequence length="413" mass="45295">MLYFFFDFQTSEVAINRPAIFQGDSLILFIVNVITAMAYSFVLPIMSLFLIQNLNAPPAMIGFFTVTTALLSLVTNQQAGKFVDAGTNAKTLLIISLVALVTTGLLFSIFTHFWQAVLIGAPIFALGNTSIPILLSMIRQHADQSGLQSTKINAQMRSGVSLMWIIGPAMSFSVVGWLGFSATYLTASTIAFIALALTFFRLPDYTRPVTQRTTKETVHGPVPMRFWLYSGVILFGNLANALYITAMPLVITESLNMAESWVGILMGITAALEIPAMLMAPRWSERFGRARLVTFAFLLAIIFYGCLLWTQHIILLMVLQLLNGLFFGIFVGLGISILQDELPQRVGWASAFHTNTMRIGSMAGSSTAGILAQWFGFQQAFAGSLISALLAIVLLIIIRSKAFRHAYPSLSET</sequence>
<dbReference type="PANTHER" id="PTHR23535:SF2">
    <property type="entry name" value="SUGAR EFFLUX TRANSPORTER A-RELATED"/>
    <property type="match status" value="1"/>
</dbReference>
<comment type="caution">
    <text evidence="11">The sequence shown here is derived from an EMBL/GenBank/DDBJ whole genome shotgun (WGS) entry which is preliminary data.</text>
</comment>
<feature type="transmembrane region" description="Helical" evidence="9">
    <location>
        <begin position="26"/>
        <end position="51"/>
    </location>
</feature>
<evidence type="ECO:0000256" key="6">
    <source>
        <dbReference type="ARBA" id="ARBA00022692"/>
    </source>
</evidence>
<keyword evidence="5" id="KW-0762">Sugar transport</keyword>
<reference evidence="11 12" key="1">
    <citation type="submission" date="2006-02" db="EMBL/GenBank/DDBJ databases">
        <authorList>
            <person name="Pinhassi J."/>
            <person name="Pedros-Alio C."/>
            <person name="Ferriera S."/>
            <person name="Johnson J."/>
            <person name="Kravitz S."/>
            <person name="Halpern A."/>
            <person name="Remington K."/>
            <person name="Beeson K."/>
            <person name="Tran B."/>
            <person name="Rogers Y.-H."/>
            <person name="Friedman R."/>
            <person name="Venter J.C."/>
        </authorList>
    </citation>
    <scope>NUCLEOTIDE SEQUENCE [LARGE SCALE GENOMIC DNA]</scope>
    <source>
        <strain evidence="11 12">MED297</strain>
    </source>
</reference>
<feature type="transmembrane region" description="Helical" evidence="9">
    <location>
        <begin position="381"/>
        <end position="398"/>
    </location>
</feature>
<dbReference type="InterPro" id="IPR036259">
    <property type="entry name" value="MFS_trans_sf"/>
</dbReference>
<evidence type="ECO:0000256" key="5">
    <source>
        <dbReference type="ARBA" id="ARBA00022597"/>
    </source>
</evidence>
<evidence type="ECO:0000256" key="9">
    <source>
        <dbReference type="SAM" id="Phobius"/>
    </source>
</evidence>
<feature type="transmembrane region" description="Helical" evidence="9">
    <location>
        <begin position="116"/>
        <end position="138"/>
    </location>
</feature>
<evidence type="ECO:0000313" key="12">
    <source>
        <dbReference type="Proteomes" id="UP000005953"/>
    </source>
</evidence>
<keyword evidence="7 9" id="KW-1133">Transmembrane helix</keyword>
<protein>
    <submittedName>
        <fullName evidence="11">Major facilitator family protein</fullName>
    </submittedName>
</protein>
<dbReference type="HOGENOM" id="CLU_055598_3_1_6"/>
<dbReference type="PANTHER" id="PTHR23535">
    <property type="entry name" value="SUGAR EFFLUX TRANSPORTER A-RELATED"/>
    <property type="match status" value="1"/>
</dbReference>
<feature type="transmembrane region" description="Helical" evidence="9">
    <location>
        <begin position="261"/>
        <end position="280"/>
    </location>
</feature>
<organism evidence="11 12">
    <name type="scientific">Reinekea blandensis MED297</name>
    <dbReference type="NCBI Taxonomy" id="314283"/>
    <lineage>
        <taxon>Bacteria</taxon>
        <taxon>Pseudomonadati</taxon>
        <taxon>Pseudomonadota</taxon>
        <taxon>Gammaproteobacteria</taxon>
        <taxon>Oceanospirillales</taxon>
        <taxon>Saccharospirillaceae</taxon>
        <taxon>Reinekea</taxon>
    </lineage>
</organism>
<feature type="transmembrane region" description="Helical" evidence="9">
    <location>
        <begin position="57"/>
        <end position="79"/>
    </location>
</feature>
<evidence type="ECO:0000256" key="4">
    <source>
        <dbReference type="ARBA" id="ARBA00022475"/>
    </source>
</evidence>
<dbReference type="AlphaFoldDB" id="A4BBV9"/>
<evidence type="ECO:0000256" key="7">
    <source>
        <dbReference type="ARBA" id="ARBA00022989"/>
    </source>
</evidence>
<evidence type="ECO:0000256" key="2">
    <source>
        <dbReference type="ARBA" id="ARBA00006523"/>
    </source>
</evidence>
<keyword evidence="12" id="KW-1185">Reference proteome</keyword>
<dbReference type="STRING" id="314283.MED297_01445"/>
<evidence type="ECO:0000256" key="3">
    <source>
        <dbReference type="ARBA" id="ARBA00022448"/>
    </source>
</evidence>
<dbReference type="Proteomes" id="UP000005953">
    <property type="component" value="Unassembled WGS sequence"/>
</dbReference>
<feature type="transmembrane region" description="Helical" evidence="9">
    <location>
        <begin position="91"/>
        <end position="110"/>
    </location>
</feature>
<feature type="transmembrane region" description="Helical" evidence="9">
    <location>
        <begin position="184"/>
        <end position="205"/>
    </location>
</feature>
<dbReference type="GO" id="GO:0005886">
    <property type="term" value="C:plasma membrane"/>
    <property type="evidence" value="ECO:0007669"/>
    <property type="project" value="UniProtKB-SubCell"/>
</dbReference>
<evidence type="ECO:0000256" key="1">
    <source>
        <dbReference type="ARBA" id="ARBA00004651"/>
    </source>
</evidence>
<proteinExistence type="inferred from homology"/>
<evidence type="ECO:0000313" key="11">
    <source>
        <dbReference type="EMBL" id="EAR10444.1"/>
    </source>
</evidence>
<dbReference type="Gene3D" id="1.20.1250.20">
    <property type="entry name" value="MFS general substrate transporter like domains"/>
    <property type="match status" value="2"/>
</dbReference>
<gene>
    <name evidence="11" type="ORF">MED297_01445</name>
</gene>
<dbReference type="CDD" id="cd17471">
    <property type="entry name" value="MFS_Set"/>
    <property type="match status" value="1"/>
</dbReference>
<dbReference type="EMBL" id="AAOE01000004">
    <property type="protein sequence ID" value="EAR10444.1"/>
    <property type="molecule type" value="Genomic_DNA"/>
</dbReference>
<dbReference type="GO" id="GO:0022857">
    <property type="term" value="F:transmembrane transporter activity"/>
    <property type="evidence" value="ECO:0007669"/>
    <property type="project" value="InterPro"/>
</dbReference>
<evidence type="ECO:0000259" key="10">
    <source>
        <dbReference type="PROSITE" id="PS50850"/>
    </source>
</evidence>
<keyword evidence="4" id="KW-1003">Cell membrane</keyword>
<name>A4BBV9_9GAMM</name>